<proteinExistence type="inferred from homology"/>
<dbReference type="GO" id="GO:0016491">
    <property type="term" value="F:oxidoreductase activity"/>
    <property type="evidence" value="ECO:0007669"/>
    <property type="project" value="UniProtKB-KW"/>
</dbReference>
<keyword evidence="8" id="KW-1185">Reference proteome</keyword>
<dbReference type="InterPro" id="IPR036291">
    <property type="entry name" value="NAD(P)-bd_dom_sf"/>
</dbReference>
<comment type="caution">
    <text evidence="7">The sequence shown here is derived from an EMBL/GenBank/DDBJ whole genome shotgun (WGS) entry which is preliminary data.</text>
</comment>
<dbReference type="Gene3D" id="3.90.180.10">
    <property type="entry name" value="Medium-chain alcohol dehydrogenases, catalytic domain"/>
    <property type="match status" value="1"/>
</dbReference>
<dbReference type="Pfam" id="PF08240">
    <property type="entry name" value="ADH_N"/>
    <property type="match status" value="1"/>
</dbReference>
<dbReference type="EMBL" id="RCWJ01000001">
    <property type="protein sequence ID" value="RLQ85974.1"/>
    <property type="molecule type" value="Genomic_DNA"/>
</dbReference>
<dbReference type="SUPFAM" id="SSF50129">
    <property type="entry name" value="GroES-like"/>
    <property type="match status" value="1"/>
</dbReference>
<dbReference type="InterPro" id="IPR013154">
    <property type="entry name" value="ADH-like_N"/>
</dbReference>
<keyword evidence="2 5" id="KW-0479">Metal-binding</keyword>
<dbReference type="PANTHER" id="PTHR43401:SF5">
    <property type="entry name" value="ALCOHOL DEHYDROGENASE-RELATED"/>
    <property type="match status" value="1"/>
</dbReference>
<evidence type="ECO:0000256" key="2">
    <source>
        <dbReference type="ARBA" id="ARBA00022723"/>
    </source>
</evidence>
<dbReference type="AlphaFoldDB" id="A0A3L7J615"/>
<evidence type="ECO:0000313" key="7">
    <source>
        <dbReference type="EMBL" id="RLQ85974.1"/>
    </source>
</evidence>
<protein>
    <submittedName>
        <fullName evidence="7">Alcohol dehydrogenase</fullName>
    </submittedName>
</protein>
<comment type="cofactor">
    <cofactor evidence="1 5">
        <name>Zn(2+)</name>
        <dbReference type="ChEBI" id="CHEBI:29105"/>
    </cofactor>
</comment>
<dbReference type="PROSITE" id="PS00059">
    <property type="entry name" value="ADH_ZINC"/>
    <property type="match status" value="1"/>
</dbReference>
<evidence type="ECO:0000256" key="5">
    <source>
        <dbReference type="RuleBase" id="RU361277"/>
    </source>
</evidence>
<dbReference type="InterPro" id="IPR013149">
    <property type="entry name" value="ADH-like_C"/>
</dbReference>
<dbReference type="InterPro" id="IPR050129">
    <property type="entry name" value="Zn_alcohol_dh"/>
</dbReference>
<dbReference type="Proteomes" id="UP000282460">
    <property type="component" value="Unassembled WGS sequence"/>
</dbReference>
<name>A0A3L7J615_9MICO</name>
<dbReference type="InterPro" id="IPR011032">
    <property type="entry name" value="GroES-like_sf"/>
</dbReference>
<dbReference type="InterPro" id="IPR002328">
    <property type="entry name" value="ADH_Zn_CS"/>
</dbReference>
<accession>A0A3L7J615</accession>
<dbReference type="GO" id="GO:0008270">
    <property type="term" value="F:zinc ion binding"/>
    <property type="evidence" value="ECO:0007669"/>
    <property type="project" value="InterPro"/>
</dbReference>
<gene>
    <name evidence="7" type="ORF">D9V28_03770</name>
</gene>
<dbReference type="SMART" id="SM00829">
    <property type="entry name" value="PKS_ER"/>
    <property type="match status" value="1"/>
</dbReference>
<dbReference type="Pfam" id="PF00107">
    <property type="entry name" value="ADH_zinc_N"/>
    <property type="match status" value="1"/>
</dbReference>
<evidence type="ECO:0000256" key="3">
    <source>
        <dbReference type="ARBA" id="ARBA00022833"/>
    </source>
</evidence>
<evidence type="ECO:0000256" key="4">
    <source>
        <dbReference type="ARBA" id="ARBA00023002"/>
    </source>
</evidence>
<dbReference type="Gene3D" id="3.40.50.720">
    <property type="entry name" value="NAD(P)-binding Rossmann-like Domain"/>
    <property type="match status" value="1"/>
</dbReference>
<evidence type="ECO:0000313" key="8">
    <source>
        <dbReference type="Proteomes" id="UP000282460"/>
    </source>
</evidence>
<dbReference type="SUPFAM" id="SSF51735">
    <property type="entry name" value="NAD(P)-binding Rossmann-fold domains"/>
    <property type="match status" value="1"/>
</dbReference>
<keyword evidence="4" id="KW-0560">Oxidoreductase</keyword>
<comment type="similarity">
    <text evidence="5">Belongs to the zinc-containing alcohol dehydrogenase family.</text>
</comment>
<keyword evidence="3 5" id="KW-0862">Zinc</keyword>
<dbReference type="OrthoDB" id="5295340at2"/>
<evidence type="ECO:0000256" key="1">
    <source>
        <dbReference type="ARBA" id="ARBA00001947"/>
    </source>
</evidence>
<dbReference type="PANTHER" id="PTHR43401">
    <property type="entry name" value="L-THREONINE 3-DEHYDROGENASE"/>
    <property type="match status" value="1"/>
</dbReference>
<sequence>MRAVYYDSFSQLPTVASVADPTAPDGGAVIAVEATGLCRSDVHAWEGHDDGVALPHVPGHEFVGRIESVGEGVTRFRPGQRVTVPFVCACGSCPECASGNGQVCRNQTQPGFTHWGSYAERVVVTSADLNLIEVPAALDPGAAAILGCRFATSYRGLAAQARVVPGEWVVVVGCGGVGLSAVMIATALGARVIGIDISEKALQLAATVGAEHVINSATHTDNDVVAAVRDLTGGGAQVSLEALGRERTTALAIRSLAKRGRHVQVGLFSEPPRIPMAEIVAGELTILGSHGMSAAEYPAMLDLVASGRLRPQDLVTATIGLDAAPAAMVAMSEGRNAAGVTIIRPDVR</sequence>
<dbReference type="InterPro" id="IPR020843">
    <property type="entry name" value="ER"/>
</dbReference>
<feature type="domain" description="Enoyl reductase (ER)" evidence="6">
    <location>
        <begin position="10"/>
        <end position="342"/>
    </location>
</feature>
<evidence type="ECO:0000259" key="6">
    <source>
        <dbReference type="SMART" id="SM00829"/>
    </source>
</evidence>
<dbReference type="RefSeq" id="WP_121658335.1">
    <property type="nucleotide sequence ID" value="NZ_BMEK01000001.1"/>
</dbReference>
<reference evidence="7 8" key="1">
    <citation type="submission" date="2018-10" db="EMBL/GenBank/DDBJ databases">
        <authorList>
            <person name="Li J."/>
        </authorList>
    </citation>
    <scope>NUCLEOTIDE SEQUENCE [LARGE SCALE GENOMIC DNA]</scope>
    <source>
        <strain evidence="7 8">ZD1-4</strain>
    </source>
</reference>
<organism evidence="7 8">
    <name type="scientific">Mycetocola zhadangensis</name>
    <dbReference type="NCBI Taxonomy" id="1164595"/>
    <lineage>
        <taxon>Bacteria</taxon>
        <taxon>Bacillati</taxon>
        <taxon>Actinomycetota</taxon>
        <taxon>Actinomycetes</taxon>
        <taxon>Micrococcales</taxon>
        <taxon>Microbacteriaceae</taxon>
        <taxon>Mycetocola</taxon>
    </lineage>
</organism>